<accession>A0ACC1MTL2</accession>
<comment type="caution">
    <text evidence="1">The sequence shown here is derived from an EMBL/GenBank/DDBJ whole genome shotgun (WGS) entry which is preliminary data.</text>
</comment>
<name>A0ACC1MTL2_9APHY</name>
<reference evidence="1" key="1">
    <citation type="submission" date="2022-08" db="EMBL/GenBank/DDBJ databases">
        <title>Genome Sequence of Pycnoporus sanguineus.</title>
        <authorList>
            <person name="Buettner E."/>
        </authorList>
    </citation>
    <scope>NUCLEOTIDE SEQUENCE</scope>
    <source>
        <strain evidence="1">CG-C14</strain>
    </source>
</reference>
<organism evidence="1 2">
    <name type="scientific">Trametes sanguinea</name>
    <dbReference type="NCBI Taxonomy" id="158606"/>
    <lineage>
        <taxon>Eukaryota</taxon>
        <taxon>Fungi</taxon>
        <taxon>Dikarya</taxon>
        <taxon>Basidiomycota</taxon>
        <taxon>Agaricomycotina</taxon>
        <taxon>Agaricomycetes</taxon>
        <taxon>Polyporales</taxon>
        <taxon>Polyporaceae</taxon>
        <taxon>Trametes</taxon>
    </lineage>
</organism>
<gene>
    <name evidence="1" type="ORF">NUW54_g12817</name>
</gene>
<protein>
    <submittedName>
        <fullName evidence="1">Uncharacterized protein</fullName>
    </submittedName>
</protein>
<sequence>MMRMRRMGEMGWVHPPDEEDGWGTRKERVDPDRLSLVVWGWPSKERVGDSEADAEECGLKEDVEGGEEEVGGRERRERGRMVKAVERGRERGCKGVARGAVCAQPPPRICLSLHLALDEWEGRREGHHSPHLYLLSPAPSFSTRTISYRSATGTPSAECDAITPPSRTVSSFSELEPPNALFSRTPLPSTAPLFLAHRSPTRASPGVLTHPTCDSISHIAPSTSVSHRPGLDTIAFSNAYPTDSLLRFTPLPAVLLVLGPIDTPALSVPSAHQYTSLSYALTRDICRARSAVICFTNGRAFRILRPPKLSSHSSVLA</sequence>
<proteinExistence type="predicted"/>
<dbReference type="Proteomes" id="UP001144978">
    <property type="component" value="Unassembled WGS sequence"/>
</dbReference>
<keyword evidence="2" id="KW-1185">Reference proteome</keyword>
<dbReference type="EMBL" id="JANSHE010005626">
    <property type="protein sequence ID" value="KAJ2970063.1"/>
    <property type="molecule type" value="Genomic_DNA"/>
</dbReference>
<evidence type="ECO:0000313" key="1">
    <source>
        <dbReference type="EMBL" id="KAJ2970063.1"/>
    </source>
</evidence>
<evidence type="ECO:0000313" key="2">
    <source>
        <dbReference type="Proteomes" id="UP001144978"/>
    </source>
</evidence>